<dbReference type="PANTHER" id="PTHR30118">
    <property type="entry name" value="HTH-TYPE TRANSCRIPTIONAL REGULATOR LEUO-RELATED"/>
    <property type="match status" value="1"/>
</dbReference>
<dbReference type="InterPro" id="IPR036388">
    <property type="entry name" value="WH-like_DNA-bd_sf"/>
</dbReference>
<comment type="similarity">
    <text evidence="1">Belongs to the LysR transcriptional regulatory family.</text>
</comment>
<dbReference type="Pfam" id="PF00126">
    <property type="entry name" value="HTH_1"/>
    <property type="match status" value="1"/>
</dbReference>
<name>A0A643EZI9_9HYPH</name>
<dbReference type="AlphaFoldDB" id="A0A643EZI9"/>
<dbReference type="GO" id="GO:0003677">
    <property type="term" value="F:DNA binding"/>
    <property type="evidence" value="ECO:0007669"/>
    <property type="project" value="UniProtKB-KW"/>
</dbReference>
<evidence type="ECO:0000256" key="2">
    <source>
        <dbReference type="ARBA" id="ARBA00022458"/>
    </source>
</evidence>
<dbReference type="InterPro" id="IPR036390">
    <property type="entry name" value="WH_DNA-bd_sf"/>
</dbReference>
<gene>
    <name evidence="7" type="ORF">F7Q93_10930</name>
</gene>
<dbReference type="SUPFAM" id="SSF53850">
    <property type="entry name" value="Periplasmic binding protein-like II"/>
    <property type="match status" value="1"/>
</dbReference>
<evidence type="ECO:0000256" key="5">
    <source>
        <dbReference type="ARBA" id="ARBA00023163"/>
    </source>
</evidence>
<dbReference type="InterPro" id="IPR050389">
    <property type="entry name" value="LysR-type_TF"/>
</dbReference>
<dbReference type="CDD" id="cd08465">
    <property type="entry name" value="PBP2_ToxR"/>
    <property type="match status" value="1"/>
</dbReference>
<keyword evidence="3" id="KW-0805">Transcription regulation</keyword>
<keyword evidence="2" id="KW-0536">Nodulation</keyword>
<keyword evidence="5" id="KW-0804">Transcription</keyword>
<evidence type="ECO:0000256" key="3">
    <source>
        <dbReference type="ARBA" id="ARBA00023015"/>
    </source>
</evidence>
<dbReference type="EMBL" id="VZPE01000004">
    <property type="protein sequence ID" value="KAB0571235.1"/>
    <property type="molecule type" value="Genomic_DNA"/>
</dbReference>
<dbReference type="InterPro" id="IPR005119">
    <property type="entry name" value="LysR_subst-bd"/>
</dbReference>
<evidence type="ECO:0000256" key="4">
    <source>
        <dbReference type="ARBA" id="ARBA00023125"/>
    </source>
</evidence>
<dbReference type="InterPro" id="IPR000847">
    <property type="entry name" value="LysR_HTH_N"/>
</dbReference>
<sequence length="310" mass="34147">MHHTNNLRNVDLNLLVILDVLLTERHVSRAAARLNMSQPAASHALARLRELLDDQLLIREGAGLSLTIKAMEIAKPLTEILSGVRSVLGPSGFEPATTQHRFHLSMSDYGGSIVLPGLVRALRKDAPGIDLAISQFSREGMIARVLDGEIDMGFGVFPHLPAQIAADVLMKDEYVCLLDRRSLEGRQFDADAYFARPHALVAVRGDATTEIDESLKLAGHTRHIAVVVPHWGVAPQLIAGTDLILTIARGGLKNLPPDDNLIVLPVPVALPPIPFVQIWHKRRESDPAHRWLRAKTTSALICVFEEDWFD</sequence>
<dbReference type="Gene3D" id="1.10.10.10">
    <property type="entry name" value="Winged helix-like DNA-binding domain superfamily/Winged helix DNA-binding domain"/>
    <property type="match status" value="1"/>
</dbReference>
<evidence type="ECO:0000313" key="7">
    <source>
        <dbReference type="EMBL" id="KAB0571235.1"/>
    </source>
</evidence>
<organism evidence="7">
    <name type="scientific">Brucella pituitosa</name>
    <dbReference type="NCBI Taxonomy" id="571256"/>
    <lineage>
        <taxon>Bacteria</taxon>
        <taxon>Pseudomonadati</taxon>
        <taxon>Pseudomonadota</taxon>
        <taxon>Alphaproteobacteria</taxon>
        <taxon>Hyphomicrobiales</taxon>
        <taxon>Brucellaceae</taxon>
        <taxon>Brucella/Ochrobactrum group</taxon>
        <taxon>Brucella</taxon>
    </lineage>
</organism>
<dbReference type="PANTHER" id="PTHR30118:SF15">
    <property type="entry name" value="TRANSCRIPTIONAL REGULATORY PROTEIN"/>
    <property type="match status" value="1"/>
</dbReference>
<dbReference type="PRINTS" id="PR00039">
    <property type="entry name" value="HTHLYSR"/>
</dbReference>
<evidence type="ECO:0000259" key="6">
    <source>
        <dbReference type="PROSITE" id="PS50931"/>
    </source>
</evidence>
<comment type="caution">
    <text evidence="7">The sequence shown here is derived from an EMBL/GenBank/DDBJ whole genome shotgun (WGS) entry which is preliminary data.</text>
</comment>
<dbReference type="PROSITE" id="PS50931">
    <property type="entry name" value="HTH_LYSR"/>
    <property type="match status" value="1"/>
</dbReference>
<feature type="domain" description="HTH lysR-type" evidence="6">
    <location>
        <begin position="10"/>
        <end position="67"/>
    </location>
</feature>
<protein>
    <submittedName>
        <fullName evidence="7">LysR family transcriptional regulator</fullName>
    </submittedName>
</protein>
<accession>A0A643EZI9</accession>
<keyword evidence="4" id="KW-0238">DNA-binding</keyword>
<evidence type="ECO:0000256" key="1">
    <source>
        <dbReference type="ARBA" id="ARBA00009437"/>
    </source>
</evidence>
<dbReference type="RefSeq" id="WP_128094340.1">
    <property type="nucleotide sequence ID" value="NZ_JBHEEN010000004.1"/>
</dbReference>
<dbReference type="SUPFAM" id="SSF46785">
    <property type="entry name" value="Winged helix' DNA-binding domain"/>
    <property type="match status" value="1"/>
</dbReference>
<dbReference type="GO" id="GO:0003700">
    <property type="term" value="F:DNA-binding transcription factor activity"/>
    <property type="evidence" value="ECO:0007669"/>
    <property type="project" value="InterPro"/>
</dbReference>
<reference evidence="7" key="1">
    <citation type="submission" date="2019-09" db="EMBL/GenBank/DDBJ databases">
        <title>Draft genome sequences of 48 bacterial type strains from the CCUG.</title>
        <authorList>
            <person name="Tunovic T."/>
            <person name="Pineiro-Iglesias B."/>
            <person name="Unosson C."/>
            <person name="Inganas E."/>
            <person name="Ohlen M."/>
            <person name="Cardew S."/>
            <person name="Jensie-Markopoulos S."/>
            <person name="Salva-Serra F."/>
            <person name="Jaen-Luchoro D."/>
            <person name="Karlsson R."/>
            <person name="Svensson-Stadler L."/>
            <person name="Chun J."/>
            <person name="Moore E."/>
        </authorList>
    </citation>
    <scope>NUCLEOTIDE SEQUENCE</scope>
    <source>
        <strain evidence="7">CCUG 50899</strain>
    </source>
</reference>
<dbReference type="Gene3D" id="3.40.190.10">
    <property type="entry name" value="Periplasmic binding protein-like II"/>
    <property type="match status" value="2"/>
</dbReference>
<proteinExistence type="inferred from homology"/>
<dbReference type="Pfam" id="PF03466">
    <property type="entry name" value="LysR_substrate"/>
    <property type="match status" value="1"/>
</dbReference>